<evidence type="ECO:0000256" key="1">
    <source>
        <dbReference type="SAM" id="MobiDB-lite"/>
    </source>
</evidence>
<gene>
    <name evidence="2" type="ORF">EYC82_17970</name>
</gene>
<protein>
    <submittedName>
        <fullName evidence="2">DUF3604 domain-containing protein</fullName>
    </submittedName>
</protein>
<dbReference type="EMBL" id="SHNO01000003">
    <property type="protein sequence ID" value="MCX2979229.1"/>
    <property type="molecule type" value="Genomic_DNA"/>
</dbReference>
<proteinExistence type="predicted"/>
<evidence type="ECO:0000313" key="3">
    <source>
        <dbReference type="Proteomes" id="UP001143304"/>
    </source>
</evidence>
<dbReference type="Proteomes" id="UP001143304">
    <property type="component" value="Unassembled WGS sequence"/>
</dbReference>
<name>A0ABT3TCQ5_9GAMM</name>
<sequence>MSEYNKVARIGADEDHKHRIGRPWVLLIVGISSILAACSGDAIQQTNDSFPAAADVLNDPVVIAETAELNVVIAERAATGNLSASVFDTETELLIREGGTPSAPRTLVESGRAGADADTDTDTIPVERKAWFGDLHVHTSLSFDGHSMGTLAGPGDAYRFARGEPVWNPGGFDMQLSRPLDFYAVTDHAMYLGVFEAASDTSTEFSKTDFAQPFHEFNAPDKNGTDVFSTLKRFLAFSNFLPTATSMIRAGTLGREQTLGVIRSAWSDTVEAADDYNDPGAFTTFVAYEYSSSSADMGNLHRNVIFAGSNRLPREPFSRFHSINPENLWQWMDDLRAKGVESLAIPHNSNASNGQMFKLVDWAGNPLDDDYAKQRIRNEPIVEITQIKGTSETHPALSSRDEFAGFEIMPYRVATNALSQVEGSYVRDALRTGLALEQQGIANPYQFGFIGSSDTHSAASQPDEKTYVSKLSLLSSQPEQRGSVPATGLASEFAHYLTKATWPFNPTPQGKGMYTRINGDLYSRGANPLYGASGLAAAWAEENTRESIYDAFRRREVFATSGPRISLKFFAGYGFDQSMLASADGSQRAYANGVSMGGELSANAEGQAPGFIVMAAADPESAPLQRVQVIKGWIDVAGNTHEEVMDVACAGGAAVDQATKRCPDNGARVDVSDCSINPETGSEQLVALWHDPDFDPSQRAFYYARAIENPTCRWSTWDAIRADREPRPDLARTLQERAWSSPIWIAPRG</sequence>
<reference evidence="2" key="1">
    <citation type="submission" date="2019-02" db="EMBL/GenBank/DDBJ databases">
        <authorList>
            <person name="Li S.-H."/>
        </authorList>
    </citation>
    <scope>NUCLEOTIDE SEQUENCE</scope>
    <source>
        <strain evidence="2">IMCC11814</strain>
    </source>
</reference>
<evidence type="ECO:0000313" key="2">
    <source>
        <dbReference type="EMBL" id="MCX2979229.1"/>
    </source>
</evidence>
<dbReference type="RefSeq" id="WP_279251016.1">
    <property type="nucleotide sequence ID" value="NZ_SHNO01000003.1"/>
</dbReference>
<keyword evidence="3" id="KW-1185">Reference proteome</keyword>
<dbReference type="Pfam" id="PF12228">
    <property type="entry name" value="DUF3604"/>
    <property type="match status" value="1"/>
</dbReference>
<accession>A0ABT3TCQ5</accession>
<comment type="caution">
    <text evidence="2">The sequence shown here is derived from an EMBL/GenBank/DDBJ whole genome shotgun (WGS) entry which is preliminary data.</text>
</comment>
<dbReference type="InterPro" id="IPR022028">
    <property type="entry name" value="DUF3604"/>
</dbReference>
<feature type="region of interest" description="Disordered" evidence="1">
    <location>
        <begin position="99"/>
        <end position="120"/>
    </location>
</feature>
<dbReference type="Gene3D" id="3.20.20.140">
    <property type="entry name" value="Metal-dependent hydrolases"/>
    <property type="match status" value="1"/>
</dbReference>
<organism evidence="2 3">
    <name type="scientific">Candidatus Marimicrobium litorale</name>
    <dbReference type="NCBI Taxonomy" id="2518991"/>
    <lineage>
        <taxon>Bacteria</taxon>
        <taxon>Pseudomonadati</taxon>
        <taxon>Pseudomonadota</taxon>
        <taxon>Gammaproteobacteria</taxon>
        <taxon>Cellvibrionales</taxon>
        <taxon>Halieaceae</taxon>
        <taxon>Marimicrobium</taxon>
    </lineage>
</organism>